<dbReference type="SUPFAM" id="SSF100950">
    <property type="entry name" value="NagB/RpiA/CoA transferase-like"/>
    <property type="match status" value="1"/>
</dbReference>
<dbReference type="GO" id="GO:0004751">
    <property type="term" value="F:ribose-5-phosphate isomerase activity"/>
    <property type="evidence" value="ECO:0007669"/>
    <property type="project" value="UniProtKB-EC"/>
</dbReference>
<dbReference type="RefSeq" id="WP_367957723.1">
    <property type="nucleotide sequence ID" value="NZ_JBAKFH010000006.1"/>
</dbReference>
<feature type="binding site" evidence="2">
    <location>
        <begin position="81"/>
        <end position="84"/>
    </location>
    <ligand>
        <name>substrate</name>
    </ligand>
</feature>
<dbReference type="EMBL" id="JBAKFM010000001">
    <property type="protein sequence ID" value="MEX0468765.1"/>
    <property type="molecule type" value="Genomic_DNA"/>
</dbReference>
<dbReference type="Proteomes" id="UP001556709">
    <property type="component" value="Unassembled WGS sequence"/>
</dbReference>
<dbReference type="NCBIfam" id="NF001924">
    <property type="entry name" value="PRK00702.1"/>
    <property type="match status" value="1"/>
</dbReference>
<dbReference type="Gene3D" id="3.40.50.1360">
    <property type="match status" value="1"/>
</dbReference>
<dbReference type="NCBIfam" id="TIGR00021">
    <property type="entry name" value="rpiA"/>
    <property type="match status" value="1"/>
</dbReference>
<organism evidence="3 4">
    <name type="scientific">Spiribacter pallidus</name>
    <dbReference type="NCBI Taxonomy" id="1987936"/>
    <lineage>
        <taxon>Bacteria</taxon>
        <taxon>Pseudomonadati</taxon>
        <taxon>Pseudomonadota</taxon>
        <taxon>Gammaproteobacteria</taxon>
        <taxon>Chromatiales</taxon>
        <taxon>Ectothiorhodospiraceae</taxon>
        <taxon>Spiribacter</taxon>
    </lineage>
</organism>
<reference evidence="3 4" key="1">
    <citation type="submission" date="2024-02" db="EMBL/GenBank/DDBJ databases">
        <title>New especies of Spiribacter isolated from saline water.</title>
        <authorList>
            <person name="Leon M.J."/>
            <person name="De La Haba R."/>
            <person name="Sanchez-Porro C."/>
            <person name="Ventosa A."/>
        </authorList>
    </citation>
    <scope>NUCLEOTIDE SEQUENCE [LARGE SCALE GENOMIC DNA]</scope>
    <source>
        <strain evidence="4">ag22IC6-390</strain>
    </source>
</reference>
<dbReference type="InterPro" id="IPR037171">
    <property type="entry name" value="NagB/RpiA_transferase-like"/>
</dbReference>
<dbReference type="InterPro" id="IPR020672">
    <property type="entry name" value="Ribose5P_isomerase_typA_subgr"/>
</dbReference>
<comment type="caution">
    <text evidence="3">The sequence shown here is derived from an EMBL/GenBank/DDBJ whole genome shotgun (WGS) entry which is preliminary data.</text>
</comment>
<comment type="function">
    <text evidence="2">Catalyzes the reversible conversion of ribose-5-phosphate to ribulose 5-phosphate.</text>
</comment>
<dbReference type="Pfam" id="PF06026">
    <property type="entry name" value="Rib_5-P_isom_A"/>
    <property type="match status" value="1"/>
</dbReference>
<dbReference type="PANTHER" id="PTHR11934">
    <property type="entry name" value="RIBOSE-5-PHOSPHATE ISOMERASE"/>
    <property type="match status" value="1"/>
</dbReference>
<dbReference type="InterPro" id="IPR004788">
    <property type="entry name" value="Ribose5P_isomerase_type_A"/>
</dbReference>
<evidence type="ECO:0000313" key="3">
    <source>
        <dbReference type="EMBL" id="MEX0468765.1"/>
    </source>
</evidence>
<comment type="similarity">
    <text evidence="2">Belongs to the ribose 5-phosphate isomerase family.</text>
</comment>
<feature type="binding site" evidence="2">
    <location>
        <begin position="94"/>
        <end position="97"/>
    </location>
    <ligand>
        <name>substrate</name>
    </ligand>
</feature>
<dbReference type="Gene3D" id="3.30.70.260">
    <property type="match status" value="1"/>
</dbReference>
<proteinExistence type="inferred from homology"/>
<comment type="pathway">
    <text evidence="2">Carbohydrate degradation; pentose phosphate pathway; D-ribose 5-phosphate from D-ribulose 5-phosphate (non-oxidative stage): step 1/1.</text>
</comment>
<dbReference type="EC" id="5.3.1.6" evidence="2"/>
<gene>
    <name evidence="2 3" type="primary">rpiA</name>
    <name evidence="3" type="ORF">V6X73_03340</name>
</gene>
<dbReference type="CDD" id="cd01398">
    <property type="entry name" value="RPI_A"/>
    <property type="match status" value="1"/>
</dbReference>
<comment type="subunit">
    <text evidence="2">Homodimer.</text>
</comment>
<protein>
    <recommendedName>
        <fullName evidence="2">Ribose-5-phosphate isomerase A</fullName>
        <ecNumber evidence="2">5.3.1.6</ecNumber>
    </recommendedName>
    <alternativeName>
        <fullName evidence="2">Phosphoriboisomerase A</fullName>
        <shortName evidence="2">PRI</shortName>
    </alternativeName>
</protein>
<dbReference type="HAMAP" id="MF_00170">
    <property type="entry name" value="Rib_5P_isom_A"/>
    <property type="match status" value="1"/>
</dbReference>
<evidence type="ECO:0000313" key="4">
    <source>
        <dbReference type="Proteomes" id="UP001556709"/>
    </source>
</evidence>
<dbReference type="PANTHER" id="PTHR11934:SF0">
    <property type="entry name" value="RIBOSE-5-PHOSPHATE ISOMERASE"/>
    <property type="match status" value="1"/>
</dbReference>
<dbReference type="SUPFAM" id="SSF75445">
    <property type="entry name" value="D-ribose-5-phosphate isomerase (RpiA), lid domain"/>
    <property type="match status" value="1"/>
</dbReference>
<keyword evidence="4" id="KW-1185">Reference proteome</keyword>
<feature type="active site" description="Proton acceptor" evidence="2">
    <location>
        <position position="103"/>
    </location>
</feature>
<name>A0ABV3TAV8_9GAMM</name>
<sequence>MSAEAQKQAAAEVAVAKVESGTVIGVGSGSTVNLFIDALAASDTRIEAAVAASEASAERLRGHGIDVVDANRVTELAVYIDGADEINRHLQMIKGGGGALTREKIVAALSKRFICIVDESKRVTALGDFPLPVEVIPMARSYVARELVKLGGRPELREGFTTDNGNIILDVRSLDLSKPLHREQELNNLAGVVTNGLFALRPADELLVGTDTGVQRFTAA</sequence>
<feature type="binding site" evidence="2">
    <location>
        <begin position="28"/>
        <end position="31"/>
    </location>
    <ligand>
        <name>substrate</name>
    </ligand>
</feature>
<evidence type="ECO:0000256" key="1">
    <source>
        <dbReference type="ARBA" id="ARBA00023235"/>
    </source>
</evidence>
<evidence type="ECO:0000256" key="2">
    <source>
        <dbReference type="HAMAP-Rule" id="MF_00170"/>
    </source>
</evidence>
<keyword evidence="1 2" id="KW-0413">Isomerase</keyword>
<accession>A0ABV3TAV8</accession>
<comment type="catalytic activity">
    <reaction evidence="2">
        <text>aldehydo-D-ribose 5-phosphate = D-ribulose 5-phosphate</text>
        <dbReference type="Rhea" id="RHEA:14657"/>
        <dbReference type="ChEBI" id="CHEBI:58121"/>
        <dbReference type="ChEBI" id="CHEBI:58273"/>
        <dbReference type="EC" id="5.3.1.6"/>
    </reaction>
</comment>
<feature type="binding site" evidence="2">
    <location>
        <position position="121"/>
    </location>
    <ligand>
        <name>substrate</name>
    </ligand>
</feature>